<evidence type="ECO:0000256" key="1">
    <source>
        <dbReference type="SAM" id="MobiDB-lite"/>
    </source>
</evidence>
<reference evidence="2" key="1">
    <citation type="submission" date="2022-03" db="EMBL/GenBank/DDBJ databases">
        <authorList>
            <person name="Alioto T."/>
            <person name="Alioto T."/>
            <person name="Gomez Garrido J."/>
        </authorList>
    </citation>
    <scope>NUCLEOTIDE SEQUENCE</scope>
</reference>
<proteinExistence type="predicted"/>
<feature type="compositionally biased region" description="Acidic residues" evidence="1">
    <location>
        <begin position="26"/>
        <end position="49"/>
    </location>
</feature>
<dbReference type="Proteomes" id="UP001295444">
    <property type="component" value="Chromosome 11"/>
</dbReference>
<feature type="non-terminal residue" evidence="2">
    <location>
        <position position="68"/>
    </location>
</feature>
<organism evidence="2 3">
    <name type="scientific">Pelobates cultripes</name>
    <name type="common">Western spadefoot toad</name>
    <dbReference type="NCBI Taxonomy" id="61616"/>
    <lineage>
        <taxon>Eukaryota</taxon>
        <taxon>Metazoa</taxon>
        <taxon>Chordata</taxon>
        <taxon>Craniata</taxon>
        <taxon>Vertebrata</taxon>
        <taxon>Euteleostomi</taxon>
        <taxon>Amphibia</taxon>
        <taxon>Batrachia</taxon>
        <taxon>Anura</taxon>
        <taxon>Pelobatoidea</taxon>
        <taxon>Pelobatidae</taxon>
        <taxon>Pelobates</taxon>
    </lineage>
</organism>
<feature type="compositionally biased region" description="Basic and acidic residues" evidence="1">
    <location>
        <begin position="51"/>
        <end position="62"/>
    </location>
</feature>
<evidence type="ECO:0000313" key="3">
    <source>
        <dbReference type="Proteomes" id="UP001295444"/>
    </source>
</evidence>
<name>A0AAD1TD03_PELCU</name>
<keyword evidence="3" id="KW-1185">Reference proteome</keyword>
<gene>
    <name evidence="2" type="ORF">PECUL_23A048166</name>
</gene>
<dbReference type="EMBL" id="OW240922">
    <property type="protein sequence ID" value="CAH2322207.1"/>
    <property type="molecule type" value="Genomic_DNA"/>
</dbReference>
<sequence length="68" mass="7708">MSHSSTPNDRAKSSRLWKRAKSQLDSESDLSEIEEETCMDTEDPSDPESDNLAKDNDPRERNTPQSDP</sequence>
<protein>
    <submittedName>
        <fullName evidence="2">Uncharacterized protein</fullName>
    </submittedName>
</protein>
<feature type="region of interest" description="Disordered" evidence="1">
    <location>
        <begin position="1"/>
        <end position="68"/>
    </location>
</feature>
<evidence type="ECO:0000313" key="2">
    <source>
        <dbReference type="EMBL" id="CAH2322207.1"/>
    </source>
</evidence>
<accession>A0AAD1TD03</accession>
<dbReference type="AlphaFoldDB" id="A0AAD1TD03"/>